<feature type="compositionally biased region" description="Basic residues" evidence="1">
    <location>
        <begin position="128"/>
        <end position="145"/>
    </location>
</feature>
<name>A0A655J989_MYCTX</name>
<organism evidence="2 3">
    <name type="scientific">Mycobacterium tuberculosis</name>
    <dbReference type="NCBI Taxonomy" id="1773"/>
    <lineage>
        <taxon>Bacteria</taxon>
        <taxon>Bacillati</taxon>
        <taxon>Actinomycetota</taxon>
        <taxon>Actinomycetes</taxon>
        <taxon>Mycobacteriales</taxon>
        <taxon>Mycobacteriaceae</taxon>
        <taxon>Mycobacterium</taxon>
        <taxon>Mycobacterium tuberculosis complex</taxon>
    </lineage>
</organism>
<accession>A0A655J989</accession>
<dbReference type="AlphaFoldDB" id="A0A655J989"/>
<sequence length="255" mass="28021">MFDSRPATVHLKEVGALPTARYSGSCRPEPPPHNRCRLRGYRRLHDRCQHRSPYTSATFRVGGTVAPRGHPDARLRAGCRGRRVRRAGLPGPPGAFGFAVRRRDRRGDGHATTAHRHIGAQQRLSPSRGHRSRGGRCGNPRRRPLRTGPGRRTPEVRIRRRRHYLRFRGNTGGAAHRIGAPDPCAAGRGARRLRRAALPGARRSGLTGGTAEGPGPPASGRQRDRGAAAGRTHRRHCRASAMRDIAEVIALLRYG</sequence>
<dbReference type="EMBL" id="CSAD01000882">
    <property type="protein sequence ID" value="COW56897.1"/>
    <property type="molecule type" value="Genomic_DNA"/>
</dbReference>
<reference evidence="2 3" key="1">
    <citation type="submission" date="2015-03" db="EMBL/GenBank/DDBJ databases">
        <authorList>
            <consortium name="Pathogen Informatics"/>
        </authorList>
    </citation>
    <scope>NUCLEOTIDE SEQUENCE [LARGE SCALE GENOMIC DNA]</scope>
    <source>
        <strain evidence="2 3">G09801536</strain>
    </source>
</reference>
<protein>
    <submittedName>
        <fullName evidence="2">Uncharacterized protein</fullName>
    </submittedName>
</protein>
<feature type="region of interest" description="Disordered" evidence="1">
    <location>
        <begin position="105"/>
        <end position="162"/>
    </location>
</feature>
<dbReference type="Proteomes" id="UP000045842">
    <property type="component" value="Unassembled WGS sequence"/>
</dbReference>
<evidence type="ECO:0000313" key="2">
    <source>
        <dbReference type="EMBL" id="COW56897.1"/>
    </source>
</evidence>
<evidence type="ECO:0000256" key="1">
    <source>
        <dbReference type="SAM" id="MobiDB-lite"/>
    </source>
</evidence>
<feature type="region of interest" description="Disordered" evidence="1">
    <location>
        <begin position="199"/>
        <end position="237"/>
    </location>
</feature>
<proteinExistence type="predicted"/>
<gene>
    <name evidence="2" type="ORF">ERS007679_04027</name>
</gene>
<evidence type="ECO:0000313" key="3">
    <source>
        <dbReference type="Proteomes" id="UP000045842"/>
    </source>
</evidence>